<reference evidence="1" key="1">
    <citation type="journal article" date="2020" name="Nature">
        <title>Giant virus diversity and host interactions through global metagenomics.</title>
        <authorList>
            <person name="Schulz F."/>
            <person name="Roux S."/>
            <person name="Paez-Espino D."/>
            <person name="Jungbluth S."/>
            <person name="Walsh D.A."/>
            <person name="Denef V.J."/>
            <person name="McMahon K.D."/>
            <person name="Konstantinidis K.T."/>
            <person name="Eloe-Fadrosh E.A."/>
            <person name="Kyrpides N.C."/>
            <person name="Woyke T."/>
        </authorList>
    </citation>
    <scope>NUCLEOTIDE SEQUENCE</scope>
    <source>
        <strain evidence="1">GVMAG-S-1017244-22</strain>
    </source>
</reference>
<organism evidence="1">
    <name type="scientific">viral metagenome</name>
    <dbReference type="NCBI Taxonomy" id="1070528"/>
    <lineage>
        <taxon>unclassified sequences</taxon>
        <taxon>metagenomes</taxon>
        <taxon>organismal metagenomes</taxon>
    </lineage>
</organism>
<evidence type="ECO:0000313" key="1">
    <source>
        <dbReference type="EMBL" id="QHU34709.1"/>
    </source>
</evidence>
<accession>A0A6C0LVC7</accession>
<proteinExistence type="predicted"/>
<sequence length="130" mass="15543">MFKIQINCTTKKDLSFNNKPIKPQIYKEIIQKLQPLNLEYIESIQILYKNERGKSFTKKTFEIFINSELSREEFKAFIHKLKDIGFYSENEKNIKFNEIINTMSFNYNFTTEEPLMINSSKYATGILYKK</sequence>
<name>A0A6C0LVC7_9ZZZZ</name>
<dbReference type="EMBL" id="MN740580">
    <property type="protein sequence ID" value="QHU34709.1"/>
    <property type="molecule type" value="Genomic_DNA"/>
</dbReference>
<dbReference type="AlphaFoldDB" id="A0A6C0LVC7"/>
<protein>
    <submittedName>
        <fullName evidence="1">Uncharacterized protein</fullName>
    </submittedName>
</protein>